<organism evidence="1 2">
    <name type="scientific">Gloeophyllum trabeum (strain ATCC 11539 / FP-39264 / Madison 617)</name>
    <name type="common">Brown rot fungus</name>
    <dbReference type="NCBI Taxonomy" id="670483"/>
    <lineage>
        <taxon>Eukaryota</taxon>
        <taxon>Fungi</taxon>
        <taxon>Dikarya</taxon>
        <taxon>Basidiomycota</taxon>
        <taxon>Agaricomycotina</taxon>
        <taxon>Agaricomycetes</taxon>
        <taxon>Gloeophyllales</taxon>
        <taxon>Gloeophyllaceae</taxon>
        <taxon>Gloeophyllum</taxon>
    </lineage>
</organism>
<accession>S7QP87</accession>
<sequence length="131" mass="14421">MTHAPIRQRVDAAISLAHSKLACADARADYETRERLLADPLVITLPSDAARAGIAMGNLNGALELLEAGLSMLWTQIFQFRTPMSDLMEADAALASDLRGRLEHWNGSITSLLTNFNDLIFDDISRPAWKI</sequence>
<evidence type="ECO:0000313" key="1">
    <source>
        <dbReference type="EMBL" id="EPQ61338.1"/>
    </source>
</evidence>
<dbReference type="KEGG" id="gtr:GLOTRDRAFT_125059"/>
<reference evidence="1 2" key="1">
    <citation type="journal article" date="2012" name="Science">
        <title>The Paleozoic origin of enzymatic lignin decomposition reconstructed from 31 fungal genomes.</title>
        <authorList>
            <person name="Floudas D."/>
            <person name="Binder M."/>
            <person name="Riley R."/>
            <person name="Barry K."/>
            <person name="Blanchette R.A."/>
            <person name="Henrissat B."/>
            <person name="Martinez A.T."/>
            <person name="Otillar R."/>
            <person name="Spatafora J.W."/>
            <person name="Yadav J.S."/>
            <person name="Aerts A."/>
            <person name="Benoit I."/>
            <person name="Boyd A."/>
            <person name="Carlson A."/>
            <person name="Copeland A."/>
            <person name="Coutinho P.M."/>
            <person name="de Vries R.P."/>
            <person name="Ferreira P."/>
            <person name="Findley K."/>
            <person name="Foster B."/>
            <person name="Gaskell J."/>
            <person name="Glotzer D."/>
            <person name="Gorecki P."/>
            <person name="Heitman J."/>
            <person name="Hesse C."/>
            <person name="Hori C."/>
            <person name="Igarashi K."/>
            <person name="Jurgens J.A."/>
            <person name="Kallen N."/>
            <person name="Kersten P."/>
            <person name="Kohler A."/>
            <person name="Kuees U."/>
            <person name="Kumar T.K.A."/>
            <person name="Kuo A."/>
            <person name="LaButti K."/>
            <person name="Larrondo L.F."/>
            <person name="Lindquist E."/>
            <person name="Ling A."/>
            <person name="Lombard V."/>
            <person name="Lucas S."/>
            <person name="Lundell T."/>
            <person name="Martin R."/>
            <person name="McLaughlin D.J."/>
            <person name="Morgenstern I."/>
            <person name="Morin E."/>
            <person name="Murat C."/>
            <person name="Nagy L.G."/>
            <person name="Nolan M."/>
            <person name="Ohm R.A."/>
            <person name="Patyshakuliyeva A."/>
            <person name="Rokas A."/>
            <person name="Ruiz-Duenas F.J."/>
            <person name="Sabat G."/>
            <person name="Salamov A."/>
            <person name="Samejima M."/>
            <person name="Schmutz J."/>
            <person name="Slot J.C."/>
            <person name="St John F."/>
            <person name="Stenlid J."/>
            <person name="Sun H."/>
            <person name="Sun S."/>
            <person name="Syed K."/>
            <person name="Tsang A."/>
            <person name="Wiebenga A."/>
            <person name="Young D."/>
            <person name="Pisabarro A."/>
            <person name="Eastwood D.C."/>
            <person name="Martin F."/>
            <person name="Cullen D."/>
            <person name="Grigoriev I.V."/>
            <person name="Hibbett D.S."/>
        </authorList>
    </citation>
    <scope>NUCLEOTIDE SEQUENCE [LARGE SCALE GENOMIC DNA]</scope>
    <source>
        <strain evidence="1 2">ATCC 11539</strain>
    </source>
</reference>
<gene>
    <name evidence="1" type="ORF">GLOTRDRAFT_125059</name>
</gene>
<evidence type="ECO:0000313" key="2">
    <source>
        <dbReference type="Proteomes" id="UP000030669"/>
    </source>
</evidence>
<keyword evidence="2" id="KW-1185">Reference proteome</keyword>
<dbReference type="HOGENOM" id="CLU_1927840_0_0_1"/>
<protein>
    <submittedName>
        <fullName evidence="1">Uncharacterized protein</fullName>
    </submittedName>
</protein>
<dbReference type="RefSeq" id="XP_007861528.1">
    <property type="nucleotide sequence ID" value="XM_007863337.1"/>
</dbReference>
<dbReference type="Proteomes" id="UP000030669">
    <property type="component" value="Unassembled WGS sequence"/>
</dbReference>
<dbReference type="EMBL" id="KB469296">
    <property type="protein sequence ID" value="EPQ61338.1"/>
    <property type="molecule type" value="Genomic_DNA"/>
</dbReference>
<dbReference type="AlphaFoldDB" id="S7QP87"/>
<name>S7QP87_GLOTA</name>
<dbReference type="GeneID" id="19301184"/>
<proteinExistence type="predicted"/>